<evidence type="ECO:0000313" key="1">
    <source>
        <dbReference type="EMBL" id="JAH96142.1"/>
    </source>
</evidence>
<protein>
    <submittedName>
        <fullName evidence="1">Uncharacterized protein</fullName>
    </submittedName>
</protein>
<dbReference type="EMBL" id="GBXM01012435">
    <property type="protein sequence ID" value="JAH96142.1"/>
    <property type="molecule type" value="Transcribed_RNA"/>
</dbReference>
<proteinExistence type="predicted"/>
<accession>A0A0E9X069</accession>
<name>A0A0E9X069_ANGAN</name>
<reference evidence="1" key="1">
    <citation type="submission" date="2014-11" db="EMBL/GenBank/DDBJ databases">
        <authorList>
            <person name="Amaro Gonzalez C."/>
        </authorList>
    </citation>
    <scope>NUCLEOTIDE SEQUENCE</scope>
</reference>
<reference evidence="1" key="2">
    <citation type="journal article" date="2015" name="Fish Shellfish Immunol.">
        <title>Early steps in the European eel (Anguilla anguilla)-Vibrio vulnificus interaction in the gills: Role of the RtxA13 toxin.</title>
        <authorList>
            <person name="Callol A."/>
            <person name="Pajuelo D."/>
            <person name="Ebbesson L."/>
            <person name="Teles M."/>
            <person name="MacKenzie S."/>
            <person name="Amaro C."/>
        </authorList>
    </citation>
    <scope>NUCLEOTIDE SEQUENCE</scope>
</reference>
<dbReference type="AlphaFoldDB" id="A0A0E9X069"/>
<sequence length="44" mass="5389">MQTYDKYLDLKSCFVLYVTDSIWHCFIDPKKMILNINRFPYSHT</sequence>
<organism evidence="1">
    <name type="scientific">Anguilla anguilla</name>
    <name type="common">European freshwater eel</name>
    <name type="synonym">Muraena anguilla</name>
    <dbReference type="NCBI Taxonomy" id="7936"/>
    <lineage>
        <taxon>Eukaryota</taxon>
        <taxon>Metazoa</taxon>
        <taxon>Chordata</taxon>
        <taxon>Craniata</taxon>
        <taxon>Vertebrata</taxon>
        <taxon>Euteleostomi</taxon>
        <taxon>Actinopterygii</taxon>
        <taxon>Neopterygii</taxon>
        <taxon>Teleostei</taxon>
        <taxon>Anguilliformes</taxon>
        <taxon>Anguillidae</taxon>
        <taxon>Anguilla</taxon>
    </lineage>
</organism>